<evidence type="ECO:0000256" key="1">
    <source>
        <dbReference type="SAM" id="MobiDB-lite"/>
    </source>
</evidence>
<accession>A0ABV2HWZ8</accession>
<keyword evidence="3" id="KW-1185">Reference proteome</keyword>
<reference evidence="2 3" key="1">
    <citation type="submission" date="2024-06" db="EMBL/GenBank/DDBJ databases">
        <title>Genomic Encyclopedia of Type Strains, Phase IV (KMG-IV): sequencing the most valuable type-strain genomes for metagenomic binning, comparative biology and taxonomic classification.</title>
        <authorList>
            <person name="Goeker M."/>
        </authorList>
    </citation>
    <scope>NUCLEOTIDE SEQUENCE [LARGE SCALE GENOMIC DNA]</scope>
    <source>
        <strain evidence="2 3">DSM 29846</strain>
    </source>
</reference>
<sequence>MRCLPTPASPPRLDGHPSFVGADHGREAGFASYDDWKRSPEYARRRALWGLWHASGETAAIQNTIRHAIDIGLITANAVLMEGADMSGIPS</sequence>
<name>A0ABV2HWZ8_9HYPH</name>
<evidence type="ECO:0000313" key="3">
    <source>
        <dbReference type="Proteomes" id="UP001549036"/>
    </source>
</evidence>
<dbReference type="RefSeq" id="WP_354416496.1">
    <property type="nucleotide sequence ID" value="NZ_JBEPLM010000009.1"/>
</dbReference>
<feature type="region of interest" description="Disordered" evidence="1">
    <location>
        <begin position="1"/>
        <end position="21"/>
    </location>
</feature>
<comment type="caution">
    <text evidence="2">The sequence shown here is derived from an EMBL/GenBank/DDBJ whole genome shotgun (WGS) entry which is preliminary data.</text>
</comment>
<dbReference type="Proteomes" id="UP001549036">
    <property type="component" value="Unassembled WGS sequence"/>
</dbReference>
<gene>
    <name evidence="2" type="ORF">ABID26_004563</name>
</gene>
<protein>
    <submittedName>
        <fullName evidence="2">Uncharacterized protein</fullName>
    </submittedName>
</protein>
<organism evidence="2 3">
    <name type="scientific">Mesorhizobium shonense</name>
    <dbReference type="NCBI Taxonomy" id="1209948"/>
    <lineage>
        <taxon>Bacteria</taxon>
        <taxon>Pseudomonadati</taxon>
        <taxon>Pseudomonadota</taxon>
        <taxon>Alphaproteobacteria</taxon>
        <taxon>Hyphomicrobiales</taxon>
        <taxon>Phyllobacteriaceae</taxon>
        <taxon>Mesorhizobium</taxon>
    </lineage>
</organism>
<evidence type="ECO:0000313" key="2">
    <source>
        <dbReference type="EMBL" id="MET3595151.1"/>
    </source>
</evidence>
<dbReference type="EMBL" id="JBEPLM010000009">
    <property type="protein sequence ID" value="MET3595151.1"/>
    <property type="molecule type" value="Genomic_DNA"/>
</dbReference>
<proteinExistence type="predicted"/>